<evidence type="ECO:0000259" key="4">
    <source>
        <dbReference type="Pfam" id="PF02782"/>
    </source>
</evidence>
<dbReference type="AlphaFoldDB" id="A0A0W8FSH4"/>
<keyword evidence="1" id="KW-0808">Transferase</keyword>
<dbReference type="GO" id="GO:0016301">
    <property type="term" value="F:kinase activity"/>
    <property type="evidence" value="ECO:0007669"/>
    <property type="project" value="UniProtKB-KW"/>
</dbReference>
<dbReference type="InterPro" id="IPR043129">
    <property type="entry name" value="ATPase_NBD"/>
</dbReference>
<dbReference type="InterPro" id="IPR050406">
    <property type="entry name" value="FGGY_Carb_Kinase"/>
</dbReference>
<feature type="domain" description="Carbohydrate kinase FGGY N-terminal" evidence="3">
    <location>
        <begin position="12"/>
        <end position="258"/>
    </location>
</feature>
<dbReference type="SUPFAM" id="SSF53067">
    <property type="entry name" value="Actin-like ATPase domain"/>
    <property type="match status" value="2"/>
</dbReference>
<dbReference type="PIRSF" id="PIRSF000538">
    <property type="entry name" value="GlpK"/>
    <property type="match status" value="1"/>
</dbReference>
<comment type="caution">
    <text evidence="5">The sequence shown here is derived from an EMBL/GenBank/DDBJ whole genome shotgun (WGS) entry which is preliminary data.</text>
</comment>
<organism evidence="5">
    <name type="scientific">hydrocarbon metagenome</name>
    <dbReference type="NCBI Taxonomy" id="938273"/>
    <lineage>
        <taxon>unclassified sequences</taxon>
        <taxon>metagenomes</taxon>
        <taxon>ecological metagenomes</taxon>
    </lineage>
</organism>
<evidence type="ECO:0000259" key="3">
    <source>
        <dbReference type="Pfam" id="PF00370"/>
    </source>
</evidence>
<dbReference type="CDD" id="cd07779">
    <property type="entry name" value="ASKHA_NBD_FGGY_YgcE-like"/>
    <property type="match status" value="1"/>
</dbReference>
<dbReference type="InterPro" id="IPR018484">
    <property type="entry name" value="FGGY_N"/>
</dbReference>
<dbReference type="Gene3D" id="3.30.420.40">
    <property type="match status" value="2"/>
</dbReference>
<dbReference type="PANTHER" id="PTHR43095">
    <property type="entry name" value="SUGAR KINASE"/>
    <property type="match status" value="1"/>
</dbReference>
<evidence type="ECO:0000313" key="5">
    <source>
        <dbReference type="EMBL" id="KUG23819.1"/>
    </source>
</evidence>
<dbReference type="InterPro" id="IPR000577">
    <property type="entry name" value="Carb_kinase_FGGY"/>
</dbReference>
<dbReference type="PANTHER" id="PTHR43095:SF5">
    <property type="entry name" value="XYLULOSE KINASE"/>
    <property type="match status" value="1"/>
</dbReference>
<dbReference type="Pfam" id="PF02782">
    <property type="entry name" value="FGGY_C"/>
    <property type="match status" value="1"/>
</dbReference>
<reference evidence="5" key="1">
    <citation type="journal article" date="2015" name="Proc. Natl. Acad. Sci. U.S.A.">
        <title>Networks of energetic and metabolic interactions define dynamics in microbial communities.</title>
        <authorList>
            <person name="Embree M."/>
            <person name="Liu J.K."/>
            <person name="Al-Bassam M.M."/>
            <person name="Zengler K."/>
        </authorList>
    </citation>
    <scope>NUCLEOTIDE SEQUENCE</scope>
</reference>
<name>A0A0W8FSH4_9ZZZZ</name>
<dbReference type="EMBL" id="LNQE01000885">
    <property type="protein sequence ID" value="KUG23819.1"/>
    <property type="molecule type" value="Genomic_DNA"/>
</dbReference>
<evidence type="ECO:0000256" key="1">
    <source>
        <dbReference type="ARBA" id="ARBA00022679"/>
    </source>
</evidence>
<sequence length="523" mass="58308">MPQEKNQSSELILSIDAGTQSIRAALVDTNGNILHIVKTAIQPYYSDHPGWAEQQPDYFWEMLCKTTTKLLLDKANLKENIAGVTLTTQRATMINVDKDGKALRPAIIWLDQRKADSSAILPGALRPVLKTVKLLDTLEGVIQDCEANWICQQQPDIWEKTYKFLHLSGFFTHRLTGEFIDSVGNNIGYLPFNNKTYQWAGKYDFKWWLFKIEQEKLPAMIKPSETLGQITKKASSETGIPEGLPVFAAGSDKGCEILGSGCLTPEIGCLSFGTIATFDVATPKYVELRPMIPPYPASVPDAYYTEVSIFRGFWMVSWFKEEFGLQECMLAEKNNEPPEKFFDSLIQNVPAGSMGLMLQPYWTPGIGADPFAKGSIIGFGDVHNRAYMYRAILEGLVYGLREGGELTQRKTKVPVTKLRVSGGGSQSDAAMQITADIFGMAAERPHTFETSALGAAIDAAVGLKLYSDFSSAVKSMTRTGKVFEPSLKNHQLYDELYKRVYLKMYGQLKPLFKEIKDITGYPK</sequence>
<protein>
    <submittedName>
        <fullName evidence="5">Putative glycerol kinase, fggy family</fullName>
    </submittedName>
</protein>
<dbReference type="InterPro" id="IPR018485">
    <property type="entry name" value="FGGY_C"/>
</dbReference>
<accession>A0A0W8FSH4</accession>
<dbReference type="Pfam" id="PF00370">
    <property type="entry name" value="FGGY_N"/>
    <property type="match status" value="1"/>
</dbReference>
<proteinExistence type="predicted"/>
<dbReference type="GO" id="GO:0005975">
    <property type="term" value="P:carbohydrate metabolic process"/>
    <property type="evidence" value="ECO:0007669"/>
    <property type="project" value="InterPro"/>
</dbReference>
<gene>
    <name evidence="5" type="ORF">ASZ90_006374</name>
</gene>
<evidence type="ECO:0000256" key="2">
    <source>
        <dbReference type="ARBA" id="ARBA00022777"/>
    </source>
</evidence>
<feature type="domain" description="Carbohydrate kinase FGGY C-terminal" evidence="4">
    <location>
        <begin position="270"/>
        <end position="462"/>
    </location>
</feature>
<keyword evidence="2 5" id="KW-0418">Kinase</keyword>